<evidence type="ECO:0000256" key="6">
    <source>
        <dbReference type="ARBA" id="ARBA00023065"/>
    </source>
</evidence>
<evidence type="ECO:0008006" key="13">
    <source>
        <dbReference type="Google" id="ProtNLM"/>
    </source>
</evidence>
<evidence type="ECO:0000313" key="11">
    <source>
        <dbReference type="EMBL" id="KAE9460234.1"/>
    </source>
</evidence>
<reference evidence="11 12" key="1">
    <citation type="journal article" date="2019" name="Genome Biol. Evol.">
        <title>The Rhododendron genome and chromosomal organization provide insight into shared whole-genome duplications across the heath family (Ericaceae).</title>
        <authorList>
            <person name="Soza V.L."/>
            <person name="Lindsley D."/>
            <person name="Waalkes A."/>
            <person name="Ramage E."/>
            <person name="Patwardhan R.P."/>
            <person name="Burton J.N."/>
            <person name="Adey A."/>
            <person name="Kumar A."/>
            <person name="Qiu R."/>
            <person name="Shendure J."/>
            <person name="Hall B."/>
        </authorList>
    </citation>
    <scope>NUCLEOTIDE SEQUENCE [LARGE SCALE GENOMIC DNA]</scope>
    <source>
        <strain evidence="11">RSF 1966-606</strain>
    </source>
</reference>
<name>A0A6A4LVU0_9ERIC</name>
<dbReference type="PANTHER" id="PTHR31086">
    <property type="entry name" value="ALUMINUM-ACTIVATED MALATE TRANSPORTER 10"/>
    <property type="match status" value="1"/>
</dbReference>
<dbReference type="GO" id="GO:0015743">
    <property type="term" value="P:malate transport"/>
    <property type="evidence" value="ECO:0007669"/>
    <property type="project" value="InterPro"/>
</dbReference>
<gene>
    <name evidence="11" type="ORF">C3L33_07850</name>
</gene>
<feature type="transmembrane region" description="Helical" evidence="10">
    <location>
        <begin position="106"/>
        <end position="125"/>
    </location>
</feature>
<dbReference type="AlphaFoldDB" id="A0A6A4LVU0"/>
<proteinExistence type="inferred from homology"/>
<evidence type="ECO:0000256" key="3">
    <source>
        <dbReference type="ARBA" id="ARBA00022448"/>
    </source>
</evidence>
<comment type="caution">
    <text evidence="11">The sequence shown here is derived from an EMBL/GenBank/DDBJ whole genome shotgun (WGS) entry which is preliminary data.</text>
</comment>
<keyword evidence="4 10" id="KW-0812">Transmembrane</keyword>
<keyword evidence="8" id="KW-0407">Ion channel</keyword>
<evidence type="ECO:0000256" key="10">
    <source>
        <dbReference type="SAM" id="Phobius"/>
    </source>
</evidence>
<dbReference type="Proteomes" id="UP000428333">
    <property type="component" value="Linkage Group LG05"/>
</dbReference>
<accession>A0A6A4LVU0</accession>
<evidence type="ECO:0000256" key="5">
    <source>
        <dbReference type="ARBA" id="ARBA00022989"/>
    </source>
</evidence>
<evidence type="ECO:0000313" key="12">
    <source>
        <dbReference type="Proteomes" id="UP000428333"/>
    </source>
</evidence>
<feature type="transmembrane region" description="Helical" evidence="10">
    <location>
        <begin position="40"/>
        <end position="58"/>
    </location>
</feature>
<feature type="transmembrane region" description="Helical" evidence="10">
    <location>
        <begin position="163"/>
        <end position="183"/>
    </location>
</feature>
<comment type="similarity">
    <text evidence="2">Belongs to the aromatic acid exporter (TC 2.A.85) family.</text>
</comment>
<evidence type="ECO:0000256" key="2">
    <source>
        <dbReference type="ARBA" id="ARBA00007079"/>
    </source>
</evidence>
<comment type="subcellular location">
    <subcellularLocation>
        <location evidence="1">Membrane</location>
        <topology evidence="1">Multi-pass membrane protein</topology>
    </subcellularLocation>
</comment>
<organism evidence="11 12">
    <name type="scientific">Rhododendron williamsianum</name>
    <dbReference type="NCBI Taxonomy" id="262921"/>
    <lineage>
        <taxon>Eukaryota</taxon>
        <taxon>Viridiplantae</taxon>
        <taxon>Streptophyta</taxon>
        <taxon>Embryophyta</taxon>
        <taxon>Tracheophyta</taxon>
        <taxon>Spermatophyta</taxon>
        <taxon>Magnoliopsida</taxon>
        <taxon>eudicotyledons</taxon>
        <taxon>Gunneridae</taxon>
        <taxon>Pentapetalae</taxon>
        <taxon>asterids</taxon>
        <taxon>Ericales</taxon>
        <taxon>Ericaceae</taxon>
        <taxon>Ericoideae</taxon>
        <taxon>Rhodoreae</taxon>
        <taxon>Rhododendron</taxon>
    </lineage>
</organism>
<feature type="transmembrane region" description="Helical" evidence="10">
    <location>
        <begin position="70"/>
        <end position="86"/>
    </location>
</feature>
<protein>
    <recommendedName>
        <fullName evidence="13">Aluminum-activated malate transporter</fullName>
    </recommendedName>
</protein>
<keyword evidence="3" id="KW-0813">Transport</keyword>
<dbReference type="Pfam" id="PF11744">
    <property type="entry name" value="ALMT"/>
    <property type="match status" value="1"/>
</dbReference>
<keyword evidence="12" id="KW-1185">Reference proteome</keyword>
<feature type="transmembrane region" description="Helical" evidence="10">
    <location>
        <begin position="195"/>
        <end position="217"/>
    </location>
</feature>
<keyword evidence="5 10" id="KW-1133">Transmembrane helix</keyword>
<evidence type="ECO:0000256" key="8">
    <source>
        <dbReference type="ARBA" id="ARBA00023303"/>
    </source>
</evidence>
<dbReference type="InterPro" id="IPR020966">
    <property type="entry name" value="ALMT"/>
</dbReference>
<dbReference type="GO" id="GO:0016020">
    <property type="term" value="C:membrane"/>
    <property type="evidence" value="ECO:0007669"/>
    <property type="project" value="UniProtKB-SubCell"/>
</dbReference>
<sequence>MANEKESSRGLQGLIARFLSKIWRFLERAWNLGVSEPKKFIHCLKVGLALSFVSLFYYMRPLYDGVGRNAMWAIMTVVVVFEYTVGSSTEIFKFDLMVSGATLYKCINRATATFLAGSLGVGVHWVAGQSGEKFEPIILGSSVFLLASAATFSRFIPTIKARFDYGAMIFILTFSLVSLSGYRVDELLTMAQNRVLTILLGTSICILISALLCPVWAGNELHLLVNSNAEKLADSLEGCVAEFFSNGIGNTSNEDSSKKLQAYKCVLNSKGTAESLANFARWEPAHGSFNFRHPWKQYLKIGAAMRNCGFCIESLSSSINSEVQVPKSLNKNLGDICMRLSSHCSQVLKELAATMKTMRKYSTTDVLVGEMNFAVQELQNALKSLPNQLLQIGAKGEQTTTGFIVPLIDVLPLATAIFLLIEIAARIEGIVDAVDELADLAEFKPAIDEQSKQSQSTSDKTDDDTMKALQKV</sequence>
<dbReference type="EMBL" id="QEFC01001140">
    <property type="protein sequence ID" value="KAE9460234.1"/>
    <property type="molecule type" value="Genomic_DNA"/>
</dbReference>
<keyword evidence="6" id="KW-0406">Ion transport</keyword>
<evidence type="ECO:0000256" key="9">
    <source>
        <dbReference type="SAM" id="MobiDB-lite"/>
    </source>
</evidence>
<feature type="non-terminal residue" evidence="11">
    <location>
        <position position="1"/>
    </location>
</feature>
<evidence type="ECO:0000256" key="7">
    <source>
        <dbReference type="ARBA" id="ARBA00023136"/>
    </source>
</evidence>
<evidence type="ECO:0000256" key="4">
    <source>
        <dbReference type="ARBA" id="ARBA00022692"/>
    </source>
</evidence>
<evidence type="ECO:0000256" key="1">
    <source>
        <dbReference type="ARBA" id="ARBA00004141"/>
    </source>
</evidence>
<feature type="region of interest" description="Disordered" evidence="9">
    <location>
        <begin position="447"/>
        <end position="472"/>
    </location>
</feature>
<dbReference type="OrthoDB" id="68611at2759"/>
<keyword evidence="7 10" id="KW-0472">Membrane</keyword>
<dbReference type="GO" id="GO:0034220">
    <property type="term" value="P:monoatomic ion transmembrane transport"/>
    <property type="evidence" value="ECO:0007669"/>
    <property type="project" value="UniProtKB-KW"/>
</dbReference>